<dbReference type="SUPFAM" id="SSF52172">
    <property type="entry name" value="CheY-like"/>
    <property type="match status" value="1"/>
</dbReference>
<sequence>MTTDQAMTTGPKTACALLTSSGTLHDFLTGLAGSIAHELGGGVACSVTVRRGPRVPVTSGSSDAVAAALEETQYITQEGPTLQAVQTGEPVRVEYLPADLRWPELALRGTADGVATVFAVPVDGDLAPLGAVTVYAPRAEALDAAARARTAELAGQHAVALPIALRMFEYAAHAEHLRVALTSRYVIDQALGVLMSRHSCNARTAFEVLRRRSQRDNVKLRKIAADIIVSTTGEAPLPPGPIPH</sequence>
<keyword evidence="7" id="KW-1185">Reference proteome</keyword>
<dbReference type="Gene3D" id="1.10.10.10">
    <property type="entry name" value="Winged helix-like DNA-binding domain superfamily/Winged helix DNA-binding domain"/>
    <property type="match status" value="1"/>
</dbReference>
<evidence type="ECO:0000256" key="4">
    <source>
        <dbReference type="ARBA" id="ARBA00023163"/>
    </source>
</evidence>
<dbReference type="Pfam" id="PF13185">
    <property type="entry name" value="GAF_2"/>
    <property type="match status" value="1"/>
</dbReference>
<dbReference type="Gene3D" id="3.30.450.40">
    <property type="match status" value="1"/>
</dbReference>
<keyword evidence="1" id="KW-0808">Transferase</keyword>
<evidence type="ECO:0000259" key="5">
    <source>
        <dbReference type="PROSITE" id="PS50921"/>
    </source>
</evidence>
<dbReference type="PIRSF" id="PIRSF036625">
    <property type="entry name" value="GAF_ANTAR"/>
    <property type="match status" value="1"/>
</dbReference>
<proteinExistence type="predicted"/>
<dbReference type="InterPro" id="IPR012074">
    <property type="entry name" value="GAF_ANTAR"/>
</dbReference>
<organism evidence="6 7">
    <name type="scientific">Jiangella alba</name>
    <dbReference type="NCBI Taxonomy" id="561176"/>
    <lineage>
        <taxon>Bacteria</taxon>
        <taxon>Bacillati</taxon>
        <taxon>Actinomycetota</taxon>
        <taxon>Actinomycetes</taxon>
        <taxon>Jiangellales</taxon>
        <taxon>Jiangellaceae</taxon>
        <taxon>Jiangella</taxon>
    </lineage>
</organism>
<dbReference type="InterPro" id="IPR005561">
    <property type="entry name" value="ANTAR"/>
</dbReference>
<dbReference type="SUPFAM" id="SSF55781">
    <property type="entry name" value="GAF domain-like"/>
    <property type="match status" value="1"/>
</dbReference>
<dbReference type="Proteomes" id="UP000181980">
    <property type="component" value="Unassembled WGS sequence"/>
</dbReference>
<dbReference type="OrthoDB" id="4629915at2"/>
<dbReference type="InterPro" id="IPR003018">
    <property type="entry name" value="GAF"/>
</dbReference>
<evidence type="ECO:0000313" key="6">
    <source>
        <dbReference type="EMBL" id="SEE88089.1"/>
    </source>
</evidence>
<keyword evidence="2" id="KW-0418">Kinase</keyword>
<feature type="domain" description="ANTAR" evidence="5">
    <location>
        <begin position="167"/>
        <end position="228"/>
    </location>
</feature>
<dbReference type="InterPro" id="IPR029016">
    <property type="entry name" value="GAF-like_dom_sf"/>
</dbReference>
<evidence type="ECO:0000256" key="2">
    <source>
        <dbReference type="ARBA" id="ARBA00022777"/>
    </source>
</evidence>
<dbReference type="AlphaFoldDB" id="A0A1H5MF40"/>
<name>A0A1H5MF40_9ACTN</name>
<accession>A0A1H5MF40</accession>
<evidence type="ECO:0000256" key="3">
    <source>
        <dbReference type="ARBA" id="ARBA00023015"/>
    </source>
</evidence>
<dbReference type="EMBL" id="FNUC01000003">
    <property type="protein sequence ID" value="SEE88089.1"/>
    <property type="molecule type" value="Genomic_DNA"/>
</dbReference>
<dbReference type="Pfam" id="PF03861">
    <property type="entry name" value="ANTAR"/>
    <property type="match status" value="1"/>
</dbReference>
<evidence type="ECO:0000256" key="1">
    <source>
        <dbReference type="ARBA" id="ARBA00022679"/>
    </source>
</evidence>
<protein>
    <submittedName>
        <fullName evidence="6">ANTAR domain-containing protein</fullName>
    </submittedName>
</protein>
<gene>
    <name evidence="6" type="ORF">SAMN04488561_3140</name>
</gene>
<dbReference type="GO" id="GO:0003723">
    <property type="term" value="F:RNA binding"/>
    <property type="evidence" value="ECO:0007669"/>
    <property type="project" value="InterPro"/>
</dbReference>
<dbReference type="PROSITE" id="PS50921">
    <property type="entry name" value="ANTAR"/>
    <property type="match status" value="1"/>
</dbReference>
<reference evidence="7" key="1">
    <citation type="submission" date="2016-10" db="EMBL/GenBank/DDBJ databases">
        <authorList>
            <person name="Varghese N."/>
            <person name="Submissions S."/>
        </authorList>
    </citation>
    <scope>NUCLEOTIDE SEQUENCE [LARGE SCALE GENOMIC DNA]</scope>
    <source>
        <strain evidence="7">DSM 45237</strain>
    </source>
</reference>
<keyword evidence="3" id="KW-0805">Transcription regulation</keyword>
<dbReference type="GO" id="GO:0016301">
    <property type="term" value="F:kinase activity"/>
    <property type="evidence" value="ECO:0007669"/>
    <property type="project" value="UniProtKB-KW"/>
</dbReference>
<dbReference type="InterPro" id="IPR011006">
    <property type="entry name" value="CheY-like_superfamily"/>
</dbReference>
<keyword evidence="4" id="KW-0804">Transcription</keyword>
<dbReference type="InterPro" id="IPR036388">
    <property type="entry name" value="WH-like_DNA-bd_sf"/>
</dbReference>
<evidence type="ECO:0000313" key="7">
    <source>
        <dbReference type="Proteomes" id="UP000181980"/>
    </source>
</evidence>
<dbReference type="SMART" id="SM01012">
    <property type="entry name" value="ANTAR"/>
    <property type="match status" value="1"/>
</dbReference>
<dbReference type="STRING" id="561176.SAMN04488561_3140"/>